<evidence type="ECO:0000259" key="2">
    <source>
        <dbReference type="Pfam" id="PF14331"/>
    </source>
</evidence>
<keyword evidence="1" id="KW-1133">Transmembrane helix</keyword>
<dbReference type="InterPro" id="IPR053156">
    <property type="entry name" value="T6SS_TssM-like"/>
</dbReference>
<dbReference type="Proteomes" id="UP000077752">
    <property type="component" value="Unassembled WGS sequence"/>
</dbReference>
<protein>
    <submittedName>
        <fullName evidence="3">Type VI secretion system protein ImpL</fullName>
    </submittedName>
</protein>
<dbReference type="EMBL" id="LUCV01000040">
    <property type="protein sequence ID" value="OAI86442.1"/>
    <property type="molecule type" value="Genomic_DNA"/>
</dbReference>
<feature type="domain" description="Type VI secretion system component TssM1 N-terminal" evidence="2">
    <location>
        <begin position="113"/>
        <end position="348"/>
    </location>
</feature>
<proteinExistence type="predicted"/>
<reference evidence="3 4" key="1">
    <citation type="submission" date="2016-03" db="EMBL/GenBank/DDBJ databases">
        <title>Draft Genome Assembly of Pseudomonas putida strain CBF10-2.</title>
        <authorList>
            <person name="Iyer R.S."/>
            <person name="Damania A."/>
        </authorList>
    </citation>
    <scope>NUCLEOTIDE SEQUENCE [LARGE SCALE GENOMIC DNA]</scope>
    <source>
        <strain evidence="3 4">CBF10-2</strain>
    </source>
</reference>
<keyword evidence="1" id="KW-0812">Transmembrane</keyword>
<feature type="transmembrane region" description="Helical" evidence="1">
    <location>
        <begin position="345"/>
        <end position="365"/>
    </location>
</feature>
<dbReference type="PANTHER" id="PTHR36153:SF1">
    <property type="entry name" value="TYPE VI SECRETION SYSTEM COMPONENT TSSM1"/>
    <property type="match status" value="1"/>
</dbReference>
<sequence length="1269" mass="141615">MSLSVVAWVIGILVVLLLVVLLVLWLRSRNGATVRSFYLAVRQMEHEQGVSDRYQAPWLLMLGDEVEGKRLCADWNLNPVDKPAWFGRWWADPSGAVLVVPQALFMPGEGMKQASGWWNLIGLLLRLRSRRPLDGVIWTIAAADLLDADRAATLGLDARRRFIDLLQRLGTSLPVYVLVTGMDEVPGFQELARALPEQARKQALGWSSPYPAEAAWQSQWTDDAVDGISHALSEAIVQMGTLSGQLSNELDTLPQRFEGMRRNLQMLLWPVFQGNTHGEAPALRGLYFTGTQAMSGEAGALTALDQPRVQNVFAHGLWQQRINAERGLARPIPRLLQLRQRWQRIVAVSAAVVGVLWAIGMIWVWRDSLRDAGELSRLLQNAQNDYVAVPDDSHRQELTRHNVQSFWNVLERAPRWHFTSLAYPTSWFSSLDQDMDRVLQRTAMTHMQQPIHDLLQAELRDVLAIAEATRRTAAPQGGDPAQWPSYLKARELVHKVLRLEQAASLYGQAQANQKTPLDQLIPLSNQVLDMNLNAGTLPNERYYNRLLVNQGISPLKPLDLSLYRSTIQGNFNQLMGNWLGHYFRTDGYVVSAGYLKLYLDRLENGAGQTLRELEHVDALIEDLQSAIDLTNSTWSRGKGQDLVAGYGELLEKIRQSKLLGPAIADETERQAEQMQYAFKEQWIAQGSSSRNLLVQNAAGQLALQDRIVHLQSAINLLLKRDFVARALREDALGEATPLSHVDGEGLRLAQSYADSYRQYAHESLAGIPPVYRNALLKTAETVAGDAMWASLGRQTVDSELPGAATFQVRTDQALAVHGAFIQLQRPDLASGLQSALNRSALADVSLAIEEVYQQPLFRDYSAINQWDGTKDLGLRLFRAVDSQDLKGSLEQQFAVITAITEQAAPAKDWLMTQLPSLNLGEAELVNRFNSLSEEMVKYKAQNPSSSPALITQLIVRDFNDMDQGSCAKILGSALAPHASGQLTQHWNALQRSALQRCQYLQRQSVAGAWNELAGYFNQYLAGRFPFASDRHAPDADPARVQYFLTLIDNRLPQARDGLGLLTVRDRAAAGEFLDRIALARPWLGAILMRDKAGLSGIDMEVTWRTDRDSERGADQVIAWTLAAGNREIVWPGDEQVLHWSLGQTLDLRLRWARDGTQRPVNDPVQQQLHVNGLEAEWQYQGPWALLRMMAAHGSTLRQPNVDYTEFPLSLEVPVHAQPEEDNQTRMFLRLSLMSQGGKAPLSIHPLPVQAPSSPLGYASRAVVDSGDLP</sequence>
<accession>A0A177SDD4</accession>
<organism evidence="3 4">
    <name type="scientific">Pseudomonas putida</name>
    <name type="common">Arthrobacter siderocapsulatus</name>
    <dbReference type="NCBI Taxonomy" id="303"/>
    <lineage>
        <taxon>Bacteria</taxon>
        <taxon>Pseudomonadati</taxon>
        <taxon>Pseudomonadota</taxon>
        <taxon>Gammaproteobacteria</taxon>
        <taxon>Pseudomonadales</taxon>
        <taxon>Pseudomonadaceae</taxon>
        <taxon>Pseudomonas</taxon>
    </lineage>
</organism>
<dbReference type="InterPro" id="IPR025743">
    <property type="entry name" value="TssM1_N"/>
</dbReference>
<evidence type="ECO:0000256" key="1">
    <source>
        <dbReference type="SAM" id="Phobius"/>
    </source>
</evidence>
<comment type="caution">
    <text evidence="3">The sequence shown here is derived from an EMBL/GenBank/DDBJ whole genome shotgun (WGS) entry which is preliminary data.</text>
</comment>
<dbReference type="RefSeq" id="WP_064304266.1">
    <property type="nucleotide sequence ID" value="NZ_LUCV01000040.1"/>
</dbReference>
<feature type="transmembrane region" description="Helical" evidence="1">
    <location>
        <begin position="6"/>
        <end position="26"/>
    </location>
</feature>
<name>A0A177SDD4_PSEPU</name>
<keyword evidence="1" id="KW-0472">Membrane</keyword>
<dbReference type="Pfam" id="PF14331">
    <property type="entry name" value="IcmF-related_N"/>
    <property type="match status" value="1"/>
</dbReference>
<dbReference type="AlphaFoldDB" id="A0A177SDD4"/>
<dbReference type="PANTHER" id="PTHR36153">
    <property type="entry name" value="INNER MEMBRANE PROTEIN-RELATED"/>
    <property type="match status" value="1"/>
</dbReference>
<evidence type="ECO:0000313" key="4">
    <source>
        <dbReference type="Proteomes" id="UP000077752"/>
    </source>
</evidence>
<gene>
    <name evidence="3" type="ORF">AYO28_01750</name>
</gene>
<evidence type="ECO:0000313" key="3">
    <source>
        <dbReference type="EMBL" id="OAI86442.1"/>
    </source>
</evidence>